<dbReference type="Proteomes" id="UP000199337">
    <property type="component" value="Unassembled WGS sequence"/>
</dbReference>
<name>A0A1I2TFT8_9FIRM</name>
<evidence type="ECO:0000313" key="11">
    <source>
        <dbReference type="Proteomes" id="UP000199337"/>
    </source>
</evidence>
<protein>
    <recommendedName>
        <fullName evidence="7">HTH-type transcriptional regulatory protein TyrR</fullName>
    </recommendedName>
</protein>
<accession>A0A1I2TFT8</accession>
<dbReference type="InterPro" id="IPR058031">
    <property type="entry name" value="AAA_lid_NorR"/>
</dbReference>
<evidence type="ECO:0000256" key="5">
    <source>
        <dbReference type="ARBA" id="ARBA00023125"/>
    </source>
</evidence>
<keyword evidence="3" id="KW-0067">ATP-binding</keyword>
<proteinExistence type="predicted"/>
<dbReference type="RefSeq" id="WP_165613477.1">
    <property type="nucleotide sequence ID" value="NZ_FOOX01000007.1"/>
</dbReference>
<keyword evidence="6" id="KW-0804">Transcription</keyword>
<dbReference type="PROSITE" id="PS50045">
    <property type="entry name" value="SIGMA54_INTERACT_4"/>
    <property type="match status" value="1"/>
</dbReference>
<dbReference type="InterPro" id="IPR009057">
    <property type="entry name" value="Homeodomain-like_sf"/>
</dbReference>
<evidence type="ECO:0000256" key="4">
    <source>
        <dbReference type="ARBA" id="ARBA00023015"/>
    </source>
</evidence>
<gene>
    <name evidence="10" type="ORF">SAMN05660649_02234</name>
</gene>
<dbReference type="Pfam" id="PF25601">
    <property type="entry name" value="AAA_lid_14"/>
    <property type="match status" value="1"/>
</dbReference>
<dbReference type="FunFam" id="3.40.50.300:FF:000006">
    <property type="entry name" value="DNA-binding transcriptional regulator NtrC"/>
    <property type="match status" value="1"/>
</dbReference>
<dbReference type="GO" id="GO:0006355">
    <property type="term" value="P:regulation of DNA-templated transcription"/>
    <property type="evidence" value="ECO:0007669"/>
    <property type="project" value="InterPro"/>
</dbReference>
<dbReference type="InterPro" id="IPR030828">
    <property type="entry name" value="HTH_TyrR"/>
</dbReference>
<dbReference type="Pfam" id="PF00158">
    <property type="entry name" value="Sigma54_activat"/>
    <property type="match status" value="1"/>
</dbReference>
<dbReference type="InterPro" id="IPR000014">
    <property type="entry name" value="PAS"/>
</dbReference>
<evidence type="ECO:0000256" key="3">
    <source>
        <dbReference type="ARBA" id="ARBA00022840"/>
    </source>
</evidence>
<dbReference type="InterPro" id="IPR027417">
    <property type="entry name" value="P-loop_NTPase"/>
</dbReference>
<feature type="domain" description="Sigma-54 factor interaction" evidence="8">
    <location>
        <begin position="181"/>
        <end position="409"/>
    </location>
</feature>
<dbReference type="InterPro" id="IPR025943">
    <property type="entry name" value="Sigma_54_int_dom_ATP-bd_2"/>
</dbReference>
<evidence type="ECO:0000259" key="9">
    <source>
        <dbReference type="PROSITE" id="PS50112"/>
    </source>
</evidence>
<dbReference type="PROSITE" id="PS50112">
    <property type="entry name" value="PAS"/>
    <property type="match status" value="1"/>
</dbReference>
<dbReference type="Gene3D" id="1.10.10.60">
    <property type="entry name" value="Homeodomain-like"/>
    <property type="match status" value="1"/>
</dbReference>
<dbReference type="CDD" id="cd00009">
    <property type="entry name" value="AAA"/>
    <property type="match status" value="1"/>
</dbReference>
<dbReference type="GO" id="GO:0003677">
    <property type="term" value="F:DNA binding"/>
    <property type="evidence" value="ECO:0007669"/>
    <property type="project" value="UniProtKB-KW"/>
</dbReference>
<sequence>MSDQYQKFKRILDNNSKLLDEVQEKDSFGYRYDFTKIINLLLYILDHSFDGYLLSDGKGIVFYGNKAVERISGIPLKLIIGKTSKDMLAEGIILTNSIKILGKNPLSIIQKVKTGVEVFITSIPIYDIQGNVVFYIANYRDMRELNKLKKIVDENAHYKLPEAFLTELKELRNRLLETDDIIVRSHDMKKTLESMIKVSQVDVNVLLTGESGVGKEVLTKLIHKYSSRKDGPFIQINCGAIPESLLESELFGYEKGAFSGAQKGKMGLLEVANKGTILLDEIGDLPLNLQVKFLRAIENQEFYRLGGVKPTKLDVRIISATHKDLQAMVEAGTFRRDLFYRLHVVNISIPSLRDRRDDIVPLASHFLKIFNKKYGTNKIFASDVCNALENYKWPGNVRELKNTIENLVIFNEDRMINNKCLPKHIFQHESECHQVTGKRSMGLKESMENLEKQLIIKSLKKHGTIRKAASALKVNHSTIVRKIKKYNIGLPDVQDD</sequence>
<keyword evidence="2" id="KW-0058">Aromatic hydrocarbons catabolism</keyword>
<dbReference type="GO" id="GO:0005524">
    <property type="term" value="F:ATP binding"/>
    <property type="evidence" value="ECO:0007669"/>
    <property type="project" value="UniProtKB-KW"/>
</dbReference>
<feature type="domain" description="PAS" evidence="9">
    <location>
        <begin position="37"/>
        <end position="83"/>
    </location>
</feature>
<dbReference type="PROSITE" id="PS00688">
    <property type="entry name" value="SIGMA54_INTERACT_3"/>
    <property type="match status" value="1"/>
</dbReference>
<organism evidence="10 11">
    <name type="scientific">Desulfotruncus arcticus DSM 17038</name>
    <dbReference type="NCBI Taxonomy" id="1121424"/>
    <lineage>
        <taxon>Bacteria</taxon>
        <taxon>Bacillati</taxon>
        <taxon>Bacillota</taxon>
        <taxon>Clostridia</taxon>
        <taxon>Eubacteriales</taxon>
        <taxon>Desulfallaceae</taxon>
        <taxon>Desulfotruncus</taxon>
    </lineage>
</organism>
<dbReference type="CDD" id="cd00130">
    <property type="entry name" value="PAS"/>
    <property type="match status" value="1"/>
</dbReference>
<evidence type="ECO:0000256" key="7">
    <source>
        <dbReference type="ARBA" id="ARBA00029500"/>
    </source>
</evidence>
<evidence type="ECO:0000256" key="1">
    <source>
        <dbReference type="ARBA" id="ARBA00022741"/>
    </source>
</evidence>
<dbReference type="EMBL" id="FOOX01000007">
    <property type="protein sequence ID" value="SFG63804.1"/>
    <property type="molecule type" value="Genomic_DNA"/>
</dbReference>
<dbReference type="SMART" id="SM00382">
    <property type="entry name" value="AAA"/>
    <property type="match status" value="1"/>
</dbReference>
<keyword evidence="4" id="KW-0805">Transcription regulation</keyword>
<dbReference type="PANTHER" id="PTHR32071">
    <property type="entry name" value="TRANSCRIPTIONAL REGULATORY PROTEIN"/>
    <property type="match status" value="1"/>
</dbReference>
<dbReference type="InterPro" id="IPR035965">
    <property type="entry name" value="PAS-like_dom_sf"/>
</dbReference>
<dbReference type="AlphaFoldDB" id="A0A1I2TFT8"/>
<keyword evidence="11" id="KW-1185">Reference proteome</keyword>
<dbReference type="PANTHER" id="PTHR32071:SF57">
    <property type="entry name" value="C4-DICARBOXYLATE TRANSPORT TRANSCRIPTIONAL REGULATORY PROTEIN DCTD"/>
    <property type="match status" value="1"/>
</dbReference>
<dbReference type="InterPro" id="IPR025662">
    <property type="entry name" value="Sigma_54_int_dom_ATP-bd_1"/>
</dbReference>
<dbReference type="InterPro" id="IPR002078">
    <property type="entry name" value="Sigma_54_int"/>
</dbReference>
<dbReference type="Gene3D" id="3.40.50.300">
    <property type="entry name" value="P-loop containing nucleotide triphosphate hydrolases"/>
    <property type="match status" value="1"/>
</dbReference>
<dbReference type="PROSITE" id="PS00676">
    <property type="entry name" value="SIGMA54_INTERACT_2"/>
    <property type="match status" value="1"/>
</dbReference>
<evidence type="ECO:0000256" key="2">
    <source>
        <dbReference type="ARBA" id="ARBA00022797"/>
    </source>
</evidence>
<dbReference type="InterPro" id="IPR003593">
    <property type="entry name" value="AAA+_ATPase"/>
</dbReference>
<dbReference type="STRING" id="341036.SAMN05660649_02234"/>
<evidence type="ECO:0000256" key="6">
    <source>
        <dbReference type="ARBA" id="ARBA00023163"/>
    </source>
</evidence>
<dbReference type="Gene3D" id="3.30.450.20">
    <property type="entry name" value="PAS domain"/>
    <property type="match status" value="1"/>
</dbReference>
<dbReference type="Gene3D" id="1.10.8.60">
    <property type="match status" value="1"/>
</dbReference>
<dbReference type="PROSITE" id="PS00675">
    <property type="entry name" value="SIGMA54_INTERACT_1"/>
    <property type="match status" value="1"/>
</dbReference>
<keyword evidence="1" id="KW-0547">Nucleotide-binding</keyword>
<keyword evidence="5 10" id="KW-0238">DNA-binding</keyword>
<evidence type="ECO:0000259" key="8">
    <source>
        <dbReference type="PROSITE" id="PS50045"/>
    </source>
</evidence>
<dbReference type="SUPFAM" id="SSF46689">
    <property type="entry name" value="Homeodomain-like"/>
    <property type="match status" value="1"/>
</dbReference>
<dbReference type="SUPFAM" id="SSF52540">
    <property type="entry name" value="P-loop containing nucleoside triphosphate hydrolases"/>
    <property type="match status" value="1"/>
</dbReference>
<evidence type="ECO:0000313" key="10">
    <source>
        <dbReference type="EMBL" id="SFG63804.1"/>
    </source>
</evidence>
<dbReference type="InterPro" id="IPR025944">
    <property type="entry name" value="Sigma_54_int_dom_CS"/>
</dbReference>
<dbReference type="SUPFAM" id="SSF55785">
    <property type="entry name" value="PYP-like sensor domain (PAS domain)"/>
    <property type="match status" value="1"/>
</dbReference>
<dbReference type="Pfam" id="PF18024">
    <property type="entry name" value="HTH_50"/>
    <property type="match status" value="1"/>
</dbReference>
<reference evidence="11" key="1">
    <citation type="submission" date="2016-10" db="EMBL/GenBank/DDBJ databases">
        <authorList>
            <person name="Varghese N."/>
            <person name="Submissions S."/>
        </authorList>
    </citation>
    <scope>NUCLEOTIDE SEQUENCE [LARGE SCALE GENOMIC DNA]</scope>
    <source>
        <strain evidence="11">DSM 17038</strain>
    </source>
</reference>